<feature type="transmembrane region" description="Helical" evidence="1">
    <location>
        <begin position="166"/>
        <end position="186"/>
    </location>
</feature>
<organism evidence="2">
    <name type="scientific">marine sediment metagenome</name>
    <dbReference type="NCBI Taxonomy" id="412755"/>
    <lineage>
        <taxon>unclassified sequences</taxon>
        <taxon>metagenomes</taxon>
        <taxon>ecological metagenomes</taxon>
    </lineage>
</organism>
<keyword evidence="1" id="KW-1133">Transmembrane helix</keyword>
<feature type="transmembrane region" description="Helical" evidence="1">
    <location>
        <begin position="15"/>
        <end position="37"/>
    </location>
</feature>
<dbReference type="AlphaFoldDB" id="X1BXY0"/>
<feature type="transmembrane region" description="Helical" evidence="1">
    <location>
        <begin position="198"/>
        <end position="216"/>
    </location>
</feature>
<protein>
    <submittedName>
        <fullName evidence="2">Uncharacterized protein</fullName>
    </submittedName>
</protein>
<evidence type="ECO:0000313" key="2">
    <source>
        <dbReference type="EMBL" id="GAH00686.1"/>
    </source>
</evidence>
<proteinExistence type="predicted"/>
<evidence type="ECO:0000256" key="1">
    <source>
        <dbReference type="SAM" id="Phobius"/>
    </source>
</evidence>
<comment type="caution">
    <text evidence="2">The sequence shown here is derived from an EMBL/GenBank/DDBJ whole genome shotgun (WGS) entry which is preliminary data.</text>
</comment>
<reference evidence="2" key="1">
    <citation type="journal article" date="2014" name="Front. Microbiol.">
        <title>High frequency of phylogenetically diverse reductive dehalogenase-homologous genes in deep subseafloor sedimentary metagenomes.</title>
        <authorList>
            <person name="Kawai M."/>
            <person name="Futagami T."/>
            <person name="Toyoda A."/>
            <person name="Takaki Y."/>
            <person name="Nishi S."/>
            <person name="Hori S."/>
            <person name="Arai W."/>
            <person name="Tsubouchi T."/>
            <person name="Morono Y."/>
            <person name="Uchiyama I."/>
            <person name="Ito T."/>
            <person name="Fujiyama A."/>
            <person name="Inagaki F."/>
            <person name="Takami H."/>
        </authorList>
    </citation>
    <scope>NUCLEOTIDE SEQUENCE</scope>
    <source>
        <strain evidence="2">Expedition CK06-06</strain>
    </source>
</reference>
<sequence length="268" mass="31679">TYYKEIMDTITDAKYGYPIFFSVFEGVFSSILSLNNLENPNYDKSRIKDGDVRLENGHYVYQYDSIIYATKYRVELLKWVNETIEYLFRLYNNYISRKSSEEYLVIYNPYLEQLNRVILDLVFYINLLPSTDKFDKDFFCNTINKSILNQIMELGNSIMKNKETKVSYTFALGLSIVVGSFITLANNNMDINSVMKDYLDNKFGLLTYFGICLVYLTNTNENNLNIDFDKFCNNIELIKENFLEVKFLPIEFYRGKEFIKEINRSPRS</sequence>
<gene>
    <name evidence="2" type="ORF">S01H4_51587</name>
</gene>
<keyword evidence="1" id="KW-0472">Membrane</keyword>
<keyword evidence="1" id="KW-0812">Transmembrane</keyword>
<dbReference type="EMBL" id="BART01029393">
    <property type="protein sequence ID" value="GAH00686.1"/>
    <property type="molecule type" value="Genomic_DNA"/>
</dbReference>
<feature type="non-terminal residue" evidence="2">
    <location>
        <position position="1"/>
    </location>
</feature>
<accession>X1BXY0</accession>
<name>X1BXY0_9ZZZZ</name>
<feature type="non-terminal residue" evidence="2">
    <location>
        <position position="268"/>
    </location>
</feature>